<dbReference type="Proteomes" id="UP000642180">
    <property type="component" value="Unassembled WGS sequence"/>
</dbReference>
<dbReference type="PROSITE" id="PS51257">
    <property type="entry name" value="PROKAR_LIPOPROTEIN"/>
    <property type="match status" value="1"/>
</dbReference>
<gene>
    <name evidence="2" type="ORF">GCM10008066_11160</name>
</gene>
<feature type="signal peptide" evidence="1">
    <location>
        <begin position="1"/>
        <end position="21"/>
    </location>
</feature>
<organism evidence="2 3">
    <name type="scientific">Oxalicibacterium faecigallinarum</name>
    <dbReference type="NCBI Taxonomy" id="573741"/>
    <lineage>
        <taxon>Bacteria</taxon>
        <taxon>Pseudomonadati</taxon>
        <taxon>Pseudomonadota</taxon>
        <taxon>Betaproteobacteria</taxon>
        <taxon>Burkholderiales</taxon>
        <taxon>Oxalobacteraceae</taxon>
        <taxon>Oxalicibacterium</taxon>
    </lineage>
</organism>
<feature type="chain" id="PRO_5035266817" description="Lipoprotein" evidence="1">
    <location>
        <begin position="22"/>
        <end position="83"/>
    </location>
</feature>
<reference evidence="3" key="1">
    <citation type="journal article" date="2019" name="Int. J. Syst. Evol. Microbiol.">
        <title>The Global Catalogue of Microorganisms (GCM) 10K type strain sequencing project: providing services to taxonomists for standard genome sequencing and annotation.</title>
        <authorList>
            <consortium name="The Broad Institute Genomics Platform"/>
            <consortium name="The Broad Institute Genome Sequencing Center for Infectious Disease"/>
            <person name="Wu L."/>
            <person name="Ma J."/>
        </authorList>
    </citation>
    <scope>NUCLEOTIDE SEQUENCE [LARGE SCALE GENOMIC DNA]</scope>
    <source>
        <strain evidence="3">CCM 2767</strain>
    </source>
</reference>
<sequence length="83" mass="8977">MKRIIPLLFFTLLLGACVTTSGNYVVTSAAADGTELKVRMYAQGSAIYSVRNAICAHNPKATVLIHDAKTGEELKSESPYKCK</sequence>
<dbReference type="EMBL" id="BMDI01000001">
    <property type="protein sequence ID" value="GGI17872.1"/>
    <property type="molecule type" value="Genomic_DNA"/>
</dbReference>
<dbReference type="AlphaFoldDB" id="A0A8J3F1Z8"/>
<evidence type="ECO:0000313" key="3">
    <source>
        <dbReference type="Proteomes" id="UP000642180"/>
    </source>
</evidence>
<accession>A0A8J3F1Z8</accession>
<evidence type="ECO:0008006" key="4">
    <source>
        <dbReference type="Google" id="ProtNLM"/>
    </source>
</evidence>
<protein>
    <recommendedName>
        <fullName evidence="4">Lipoprotein</fullName>
    </recommendedName>
</protein>
<comment type="caution">
    <text evidence="2">The sequence shown here is derived from an EMBL/GenBank/DDBJ whole genome shotgun (WGS) entry which is preliminary data.</text>
</comment>
<keyword evidence="3" id="KW-1185">Reference proteome</keyword>
<name>A0A8J3F1Z8_9BURK</name>
<evidence type="ECO:0000313" key="2">
    <source>
        <dbReference type="EMBL" id="GGI17872.1"/>
    </source>
</evidence>
<evidence type="ECO:0000256" key="1">
    <source>
        <dbReference type="SAM" id="SignalP"/>
    </source>
</evidence>
<dbReference type="RefSeq" id="WP_188380270.1">
    <property type="nucleotide sequence ID" value="NZ_BMDI01000001.1"/>
</dbReference>
<proteinExistence type="predicted"/>
<keyword evidence="1" id="KW-0732">Signal</keyword>